<dbReference type="OrthoDB" id="398992at2"/>
<organism evidence="2 3">
    <name type="scientific">Mycoplasmopsis citelli</name>
    <dbReference type="NCBI Taxonomy" id="171281"/>
    <lineage>
        <taxon>Bacteria</taxon>
        <taxon>Bacillati</taxon>
        <taxon>Mycoplasmatota</taxon>
        <taxon>Mycoplasmoidales</taxon>
        <taxon>Metamycoplasmataceae</taxon>
        <taxon>Mycoplasmopsis</taxon>
    </lineage>
</organism>
<evidence type="ECO:0000313" key="3">
    <source>
        <dbReference type="Proteomes" id="UP000290985"/>
    </source>
</evidence>
<keyword evidence="3" id="KW-1185">Reference proteome</keyword>
<gene>
    <name evidence="2" type="ORF">NCTC10181_00492</name>
</gene>
<dbReference type="KEGG" id="mcit:NCTC10181_00492"/>
<dbReference type="RefSeq" id="WP_129725447.1">
    <property type="nucleotide sequence ID" value="NZ_LR215036.1"/>
</dbReference>
<feature type="transmembrane region" description="Helical" evidence="1">
    <location>
        <begin position="96"/>
        <end position="116"/>
    </location>
</feature>
<feature type="transmembrane region" description="Helical" evidence="1">
    <location>
        <begin position="44"/>
        <end position="65"/>
    </location>
</feature>
<feature type="transmembrane region" description="Helical" evidence="1">
    <location>
        <begin position="71"/>
        <end position="89"/>
    </location>
</feature>
<feature type="transmembrane region" description="Helical" evidence="1">
    <location>
        <begin position="122"/>
        <end position="139"/>
    </location>
</feature>
<evidence type="ECO:0000313" key="2">
    <source>
        <dbReference type="EMBL" id="VEU74636.1"/>
    </source>
</evidence>
<dbReference type="InterPro" id="IPR024529">
    <property type="entry name" value="ECF_trnsprt_substrate-spec"/>
</dbReference>
<evidence type="ECO:0000256" key="1">
    <source>
        <dbReference type="SAM" id="Phobius"/>
    </source>
</evidence>
<sequence length="243" mass="27774">MQYNYSNMFIIKILIKSRKISWSFLKNKLNYLITKNKVFNSTSLVVYLAMWLSLFILLTFTRTGVIPLGPVSLNLITFLVILMGIHLGFKGSFFGGIFLGLCSFFGALTFGSFLFIYPLISILPRFILGFFVYFLCKIAQKIVIRYVDAKNQNRAFKVKLISYFFVGAFSALGNTIFVSIGLFTHKLIFGLEAIGSLKAWLSLIWIQALFEFVSIGFLCMIMSGFLYELSSKKSSFLPKNRKW</sequence>
<dbReference type="Proteomes" id="UP000290985">
    <property type="component" value="Chromosome"/>
</dbReference>
<dbReference type="EMBL" id="LR215036">
    <property type="protein sequence ID" value="VEU74636.1"/>
    <property type="molecule type" value="Genomic_DNA"/>
</dbReference>
<keyword evidence="1" id="KW-1133">Transmembrane helix</keyword>
<keyword evidence="1" id="KW-0812">Transmembrane</keyword>
<name>A0A449B229_9BACT</name>
<proteinExistence type="predicted"/>
<dbReference type="AlphaFoldDB" id="A0A449B229"/>
<dbReference type="GO" id="GO:0022857">
    <property type="term" value="F:transmembrane transporter activity"/>
    <property type="evidence" value="ECO:0007669"/>
    <property type="project" value="InterPro"/>
</dbReference>
<dbReference type="Pfam" id="PF12822">
    <property type="entry name" value="ECF_trnsprt"/>
    <property type="match status" value="1"/>
</dbReference>
<dbReference type="Gene3D" id="1.10.1760.20">
    <property type="match status" value="1"/>
</dbReference>
<keyword evidence="1" id="KW-0472">Membrane</keyword>
<accession>A0A449B229</accession>
<feature type="transmembrane region" description="Helical" evidence="1">
    <location>
        <begin position="203"/>
        <end position="227"/>
    </location>
</feature>
<reference evidence="2 3" key="1">
    <citation type="submission" date="2019-01" db="EMBL/GenBank/DDBJ databases">
        <authorList>
            <consortium name="Pathogen Informatics"/>
        </authorList>
    </citation>
    <scope>NUCLEOTIDE SEQUENCE [LARGE SCALE GENOMIC DNA]</scope>
    <source>
        <strain evidence="2 3">NCTC10181</strain>
    </source>
</reference>
<protein>
    <submittedName>
        <fullName evidence="2">Predicted membrane protein</fullName>
    </submittedName>
</protein>
<feature type="transmembrane region" description="Helical" evidence="1">
    <location>
        <begin position="160"/>
        <end position="183"/>
    </location>
</feature>